<dbReference type="PROSITE" id="PS00211">
    <property type="entry name" value="ABC_TRANSPORTER_1"/>
    <property type="match status" value="1"/>
</dbReference>
<dbReference type="InterPro" id="IPR017911">
    <property type="entry name" value="MacB-like_ATP-bd"/>
</dbReference>
<name>A0A9J6ZHN6_9BACL</name>
<dbReference type="KEGG" id="plig:NAG76_03490"/>
<dbReference type="PANTHER" id="PTHR42798:SF7">
    <property type="entry name" value="ALPHA-D-RIBOSE 1-METHYLPHOSPHONATE 5-TRIPHOSPHATE SYNTHASE SUBUNIT PHNL"/>
    <property type="match status" value="1"/>
</dbReference>
<evidence type="ECO:0000313" key="6">
    <source>
        <dbReference type="EMBL" id="URN95336.1"/>
    </source>
</evidence>
<evidence type="ECO:0000256" key="4">
    <source>
        <dbReference type="ARBA" id="ARBA00022840"/>
    </source>
</evidence>
<dbReference type="GO" id="GO:0016887">
    <property type="term" value="F:ATP hydrolysis activity"/>
    <property type="evidence" value="ECO:0007669"/>
    <property type="project" value="InterPro"/>
</dbReference>
<reference evidence="6" key="1">
    <citation type="submission" date="2022-05" db="EMBL/GenBank/DDBJ databases">
        <title>Novel bacterial taxa in a minimal lignocellulolytic consortium and its capacity to transform plastics disclosed by genome-resolved metagenomics.</title>
        <authorList>
            <person name="Rodriguez C.A.D."/>
            <person name="Diaz-Garcia L."/>
            <person name="Herrera K."/>
            <person name="Tarazona N.A."/>
            <person name="Sproer C."/>
            <person name="Overmann J."/>
            <person name="Jimenez D.J."/>
        </authorList>
    </citation>
    <scope>NUCLEOTIDE SEQUENCE</scope>
    <source>
        <strain evidence="6">MAG5</strain>
    </source>
</reference>
<dbReference type="SMART" id="SM00382">
    <property type="entry name" value="AAA"/>
    <property type="match status" value="1"/>
</dbReference>
<evidence type="ECO:0000256" key="2">
    <source>
        <dbReference type="ARBA" id="ARBA00022448"/>
    </source>
</evidence>
<dbReference type="EMBL" id="CP097899">
    <property type="protein sequence ID" value="URN95336.1"/>
    <property type="molecule type" value="Genomic_DNA"/>
</dbReference>
<evidence type="ECO:0000313" key="7">
    <source>
        <dbReference type="Proteomes" id="UP001056756"/>
    </source>
</evidence>
<protein>
    <submittedName>
        <fullName evidence="6">ABC transporter ATP-binding protein</fullName>
    </submittedName>
</protein>
<dbReference type="InterPro" id="IPR017871">
    <property type="entry name" value="ABC_transporter-like_CS"/>
</dbReference>
<feature type="domain" description="ABC transporter" evidence="5">
    <location>
        <begin position="6"/>
        <end position="245"/>
    </location>
</feature>
<dbReference type="GO" id="GO:0005524">
    <property type="term" value="F:ATP binding"/>
    <property type="evidence" value="ECO:0007669"/>
    <property type="project" value="UniProtKB-KW"/>
</dbReference>
<dbReference type="AlphaFoldDB" id="A0A9J6ZHN6"/>
<sequence>MQSVVLSTKMLCKTFSNQGLQQHVLKNLNMDLYEGDFTIIMGSSGSGKSTLLYALSGMDKPTLGEIQFEEKEISKFSHDQLAIFRRNHCGFVFQQMHLLDNMSVLDNILTSGLLVKQDKKKIVQLAKELLHRVGLSEVSWNKYPSQLSGGEAQRVGIVRALINKPKIVFADEPTGALNSASSDSVLDIMTMVNGSGQSIVMVTHDLKTALRGNRIIYLRDGTICGDLRLDAYDAKDNQGRSEKLKTFLTEMGW</sequence>
<evidence type="ECO:0000256" key="3">
    <source>
        <dbReference type="ARBA" id="ARBA00022741"/>
    </source>
</evidence>
<evidence type="ECO:0000256" key="1">
    <source>
        <dbReference type="ARBA" id="ARBA00005417"/>
    </source>
</evidence>
<dbReference type="Gene3D" id="3.40.50.300">
    <property type="entry name" value="P-loop containing nucleotide triphosphate hydrolases"/>
    <property type="match status" value="1"/>
</dbReference>
<proteinExistence type="inferred from homology"/>
<keyword evidence="4 6" id="KW-0067">ATP-binding</keyword>
<accession>A0A9J6ZHN6</accession>
<keyword evidence="2" id="KW-0813">Transport</keyword>
<dbReference type="SUPFAM" id="SSF52540">
    <property type="entry name" value="P-loop containing nucleoside triphosphate hydrolases"/>
    <property type="match status" value="1"/>
</dbReference>
<comment type="similarity">
    <text evidence="1">Belongs to the ABC transporter superfamily.</text>
</comment>
<keyword evidence="3" id="KW-0547">Nucleotide-binding</keyword>
<dbReference type="Pfam" id="PF00005">
    <property type="entry name" value="ABC_tran"/>
    <property type="match status" value="1"/>
</dbReference>
<dbReference type="CDD" id="cd03255">
    <property type="entry name" value="ABC_MJ0796_LolCDE_FtsE"/>
    <property type="match status" value="1"/>
</dbReference>
<organism evidence="6 7">
    <name type="scientific">Candidatus Pristimantibacillus lignocellulolyticus</name>
    <dbReference type="NCBI Taxonomy" id="2994561"/>
    <lineage>
        <taxon>Bacteria</taxon>
        <taxon>Bacillati</taxon>
        <taxon>Bacillota</taxon>
        <taxon>Bacilli</taxon>
        <taxon>Bacillales</taxon>
        <taxon>Paenibacillaceae</taxon>
        <taxon>Candidatus Pristimantibacillus</taxon>
    </lineage>
</organism>
<dbReference type="InterPro" id="IPR003593">
    <property type="entry name" value="AAA+_ATPase"/>
</dbReference>
<evidence type="ECO:0000259" key="5">
    <source>
        <dbReference type="PROSITE" id="PS50893"/>
    </source>
</evidence>
<dbReference type="InterPro" id="IPR003439">
    <property type="entry name" value="ABC_transporter-like_ATP-bd"/>
</dbReference>
<gene>
    <name evidence="6" type="ORF">NAG76_03490</name>
</gene>
<dbReference type="PANTHER" id="PTHR42798">
    <property type="entry name" value="LIPOPROTEIN-RELEASING SYSTEM ATP-BINDING PROTEIN LOLD"/>
    <property type="match status" value="1"/>
</dbReference>
<dbReference type="PROSITE" id="PS50893">
    <property type="entry name" value="ABC_TRANSPORTER_2"/>
    <property type="match status" value="1"/>
</dbReference>
<dbReference type="InterPro" id="IPR027417">
    <property type="entry name" value="P-loop_NTPase"/>
</dbReference>
<dbReference type="Proteomes" id="UP001056756">
    <property type="component" value="Chromosome"/>
</dbReference>